<protein>
    <submittedName>
        <fullName evidence="1">Uncharacterized protein</fullName>
    </submittedName>
</protein>
<dbReference type="AlphaFoldDB" id="A0A090N7P2"/>
<comment type="caution">
    <text evidence="1">The sequence shown here is derived from an EMBL/GenBank/DDBJ whole genome shotgun (WGS) entry which is preliminary data.</text>
</comment>
<keyword evidence="2" id="KW-1185">Reference proteome</keyword>
<accession>A0A090N7P2</accession>
<name>A0A090N7P2_AFIFE</name>
<sequence length="222" mass="24300">MPHGVQPLGLGVGEAQPHRQPLGVFRRCHRQRAEAADSVGGEAEHPLRLDHVRERAMITDARGDAAKQATIFHFDQRVGGALRHHELEHFHPQPLRRQRSEPVARSDAGLHRGAVRLALPVSRVDAEEAQDAQEILADAARGVADEPHAARFDVGETADMIMHDAIGGQRQAVDGEIAPLGIPHPVAAERDLGLAAEGLDILAQRRDFNRRAFDHQRDGAML</sequence>
<reference evidence="1 2" key="1">
    <citation type="journal article" date="2014" name="Genome Announc.">
        <title>Genome Sequence of Afipia felis Strain 76713, Isolated in Hospital Water Using an Amoeba Co-Culture Procedure.</title>
        <authorList>
            <person name="Benamar S."/>
            <person name="La Scola B."/>
            <person name="Croce O."/>
        </authorList>
    </citation>
    <scope>NUCLEOTIDE SEQUENCE [LARGE SCALE GENOMIC DNA]</scope>
    <source>
        <strain evidence="1 2">76713</strain>
    </source>
</reference>
<organism evidence="1 2">
    <name type="scientific">Afipia felis</name>
    <name type="common">Cat scratch disease bacillus</name>
    <dbReference type="NCBI Taxonomy" id="1035"/>
    <lineage>
        <taxon>Bacteria</taxon>
        <taxon>Pseudomonadati</taxon>
        <taxon>Pseudomonadota</taxon>
        <taxon>Alphaproteobacteria</taxon>
        <taxon>Hyphomicrobiales</taxon>
        <taxon>Nitrobacteraceae</taxon>
        <taxon>Afipia</taxon>
    </lineage>
</organism>
<proteinExistence type="predicted"/>
<evidence type="ECO:0000313" key="1">
    <source>
        <dbReference type="EMBL" id="CEG08948.1"/>
    </source>
</evidence>
<gene>
    <name evidence="1" type="ORF">BN961_02368</name>
</gene>
<dbReference type="Proteomes" id="UP000035762">
    <property type="component" value="Unassembled WGS sequence"/>
</dbReference>
<dbReference type="EMBL" id="CCAZ020000001">
    <property type="protein sequence ID" value="CEG08948.1"/>
    <property type="molecule type" value="Genomic_DNA"/>
</dbReference>
<evidence type="ECO:0000313" key="2">
    <source>
        <dbReference type="Proteomes" id="UP000035762"/>
    </source>
</evidence>